<evidence type="ECO:0000256" key="1">
    <source>
        <dbReference type="SAM" id="MobiDB-lite"/>
    </source>
</evidence>
<organism evidence="2">
    <name type="scientific">Alexandrium monilatum</name>
    <dbReference type="NCBI Taxonomy" id="311494"/>
    <lineage>
        <taxon>Eukaryota</taxon>
        <taxon>Sar</taxon>
        <taxon>Alveolata</taxon>
        <taxon>Dinophyceae</taxon>
        <taxon>Gonyaulacales</taxon>
        <taxon>Pyrocystaceae</taxon>
        <taxon>Alexandrium</taxon>
    </lineage>
</organism>
<feature type="region of interest" description="Disordered" evidence="1">
    <location>
        <begin position="55"/>
        <end position="127"/>
    </location>
</feature>
<feature type="compositionally biased region" description="Basic residues" evidence="1">
    <location>
        <begin position="69"/>
        <end position="80"/>
    </location>
</feature>
<accession>A0A7S4QZK3</accession>
<name>A0A7S4QZK3_9DINO</name>
<gene>
    <name evidence="2" type="ORF">AMON00008_LOCUS27984</name>
</gene>
<evidence type="ECO:0000313" key="2">
    <source>
        <dbReference type="EMBL" id="CAE4598778.1"/>
    </source>
</evidence>
<feature type="region of interest" description="Disordered" evidence="1">
    <location>
        <begin position="261"/>
        <end position="285"/>
    </location>
</feature>
<reference evidence="2" key="1">
    <citation type="submission" date="2021-01" db="EMBL/GenBank/DDBJ databases">
        <authorList>
            <person name="Corre E."/>
            <person name="Pelletier E."/>
            <person name="Niang G."/>
            <person name="Scheremetjew M."/>
            <person name="Finn R."/>
            <person name="Kale V."/>
            <person name="Holt S."/>
            <person name="Cochrane G."/>
            <person name="Meng A."/>
            <person name="Brown T."/>
            <person name="Cohen L."/>
        </authorList>
    </citation>
    <scope>NUCLEOTIDE SEQUENCE</scope>
    <source>
        <strain evidence="2">CCMP3105</strain>
    </source>
</reference>
<feature type="compositionally biased region" description="Basic and acidic residues" evidence="1">
    <location>
        <begin position="97"/>
        <end position="108"/>
    </location>
</feature>
<protein>
    <submittedName>
        <fullName evidence="2">Uncharacterized protein</fullName>
    </submittedName>
</protein>
<proteinExistence type="predicted"/>
<dbReference type="AlphaFoldDB" id="A0A7S4QZK3"/>
<sequence>MVQEAPYRVQFEHEGPAVYDGLYVRNTFLDCDSPHAPKLPVLERGRTAPATVTLPEAREGRALEASGSRARRGRRRHHHAAAVAPELRQVGDEPCSLEDKTHPEHDDLLAANGDAGRPSLSPVPPSPVELVRMRTFDPFEDSASEMPGRDGQAEGVGIPRVKTFDPLEEQWLMDQGGPWAYHPGNFEVPPYMMMPAMPAAPGEWLPADGPHLVPCHDRLGGGFAQPAFEALAQAAPAAQAVSGLTGSACPLTSSLDTLTAPPRPTAVFQGPEGFGSSGGSPPSAPAAAAVAAAAPAAASSSAPAAPPQPQSLERGFSASGSGVYRVSWTVDARKLSGSERVAVSPPFELSCPTPMTFKMMILPKANSDRRGGASFRKSGGRGIVQVKCEAQTNEFSGGVLTFRIAAGKNLEDAKRKPPRRVVKHNFTKSLVCALQDEHEEWDFRQMVDEASQTFAVCLELV</sequence>
<dbReference type="EMBL" id="HBNR01040369">
    <property type="protein sequence ID" value="CAE4598778.1"/>
    <property type="molecule type" value="Transcribed_RNA"/>
</dbReference>